<keyword evidence="2" id="KW-1185">Reference proteome</keyword>
<feature type="compositionally biased region" description="Low complexity" evidence="1">
    <location>
        <begin position="319"/>
        <end position="337"/>
    </location>
</feature>
<feature type="region of interest" description="Disordered" evidence="1">
    <location>
        <begin position="526"/>
        <end position="553"/>
    </location>
</feature>
<accession>A0A1I8FRZ2</accession>
<protein>
    <submittedName>
        <fullName evidence="3">RUN domain-containing protein</fullName>
    </submittedName>
</protein>
<feature type="compositionally biased region" description="Basic and acidic residues" evidence="1">
    <location>
        <begin position="296"/>
        <end position="318"/>
    </location>
</feature>
<feature type="compositionally biased region" description="Polar residues" evidence="1">
    <location>
        <begin position="526"/>
        <end position="541"/>
    </location>
</feature>
<dbReference type="Proteomes" id="UP000095280">
    <property type="component" value="Unplaced"/>
</dbReference>
<feature type="region of interest" description="Disordered" evidence="1">
    <location>
        <begin position="64"/>
        <end position="86"/>
    </location>
</feature>
<organism evidence="2 3">
    <name type="scientific">Macrostomum lignano</name>
    <dbReference type="NCBI Taxonomy" id="282301"/>
    <lineage>
        <taxon>Eukaryota</taxon>
        <taxon>Metazoa</taxon>
        <taxon>Spiralia</taxon>
        <taxon>Lophotrochozoa</taxon>
        <taxon>Platyhelminthes</taxon>
        <taxon>Rhabditophora</taxon>
        <taxon>Macrostomorpha</taxon>
        <taxon>Macrostomida</taxon>
        <taxon>Macrostomidae</taxon>
        <taxon>Macrostomum</taxon>
    </lineage>
</organism>
<evidence type="ECO:0000256" key="1">
    <source>
        <dbReference type="SAM" id="MobiDB-lite"/>
    </source>
</evidence>
<proteinExistence type="predicted"/>
<evidence type="ECO:0000313" key="3">
    <source>
        <dbReference type="WBParaSite" id="maker-unitig_44876-snap-gene-0.2-mRNA-1"/>
    </source>
</evidence>
<feature type="compositionally biased region" description="Basic and acidic residues" evidence="1">
    <location>
        <begin position="230"/>
        <end position="239"/>
    </location>
</feature>
<name>A0A1I8FRZ2_9PLAT</name>
<dbReference type="AlphaFoldDB" id="A0A1I8FRZ2"/>
<feature type="region of interest" description="Disordered" evidence="1">
    <location>
        <begin position="215"/>
        <end position="340"/>
    </location>
</feature>
<feature type="compositionally biased region" description="Low complexity" evidence="1">
    <location>
        <begin position="215"/>
        <end position="226"/>
    </location>
</feature>
<dbReference type="WBParaSite" id="maker-unitig_44876-snap-gene-0.2-mRNA-1">
    <property type="protein sequence ID" value="maker-unitig_44876-snap-gene-0.2-mRNA-1"/>
    <property type="gene ID" value="maker-unitig_44876-snap-gene-0.2"/>
</dbReference>
<feature type="region of interest" description="Disordered" evidence="1">
    <location>
        <begin position="136"/>
        <end position="199"/>
    </location>
</feature>
<evidence type="ECO:0000313" key="2">
    <source>
        <dbReference type="Proteomes" id="UP000095280"/>
    </source>
</evidence>
<feature type="compositionally biased region" description="Pro residues" evidence="1">
    <location>
        <begin position="142"/>
        <end position="153"/>
    </location>
</feature>
<sequence>PDDILPPRRPVAMATGIIAVGIIAADAIIADALSNVVFVAHIVIFVQHARRQLGRFQPSHLHRLIPSPSRLDRHTPPPPRADAVGAASRSFAAMPKQVDSGLGGGPSIESVYTNFLSISQRLSSLISEYYSGAAPLDFNGQQPPPPPPPPPPTRQLSLVASRSAAAAIYQGDDTPEEKSPNNPVALRSRDFSSSSSSGFSCRRLRDLCHRCRKYSSSQQQQQQQQQPELRASKKSEKKSLSLGIIIRRQQHRSESIAGGSGSNSKGGFGSRIRASLSKKFSPRQRHPQQDEQSAVAEEHLQQQQQKQHENFNQKKELASRPTATTTAAAASGAASSTVDYPRSNIGREAAVNEAASETKESSTTALAAAAAVSVGGRGESARQPVGLDSRVPLLFSDSQPADPCLAKLQRLRATVLDLVQRSVDPVLKSLRDIQSAGTGGGAKAAPQTAGAGVATEVSATLADVMSLMELLSRSVMLVSMHNLDPNSLKLASDLVASAGGTADEAAAGDAEDADRFFDFLQNGQQPRWTNTRENSSESGSKFISRRPRVNGSSPLSPPLPFIIISSKPSSRRSDWYWAGGWRPSPLPRRSFGLACCCCLDFGARGAAAAKVVFDQLHGLVVRDVAFEKEFHEWQSVLAERNLPVVVARVSESALVHRVLSQHLRVGRDRSVVHVFGLVPSLVKRGLSLLESIIFSQKTWHRACKPTFVFRMLLCDLKRVLPVPGLTRAAPELSESSANFIIALGRAKGELANWRRIFRAHFRHVPHVVRLSIFRLVD</sequence>
<feature type="compositionally biased region" description="Gly residues" evidence="1">
    <location>
        <begin position="258"/>
        <end position="269"/>
    </location>
</feature>
<reference evidence="3" key="1">
    <citation type="submission" date="2016-11" db="UniProtKB">
        <authorList>
            <consortium name="WormBaseParasite"/>
        </authorList>
    </citation>
    <scope>IDENTIFICATION</scope>
</reference>